<proteinExistence type="predicted"/>
<reference evidence="1" key="2">
    <citation type="journal article" date="2015" name="Data Brief">
        <title>Shoot transcriptome of the giant reed, Arundo donax.</title>
        <authorList>
            <person name="Barrero R.A."/>
            <person name="Guerrero F.D."/>
            <person name="Moolhuijzen P."/>
            <person name="Goolsby J.A."/>
            <person name="Tidwell J."/>
            <person name="Bellgard S.E."/>
            <person name="Bellgard M.I."/>
        </authorList>
    </citation>
    <scope>NUCLEOTIDE SEQUENCE</scope>
    <source>
        <tissue evidence="1">Shoot tissue taken approximately 20 cm above the soil surface</tissue>
    </source>
</reference>
<dbReference type="AlphaFoldDB" id="A0A0A9VN96"/>
<reference evidence="1" key="1">
    <citation type="submission" date="2014-09" db="EMBL/GenBank/DDBJ databases">
        <authorList>
            <person name="Magalhaes I.L.F."/>
            <person name="Oliveira U."/>
            <person name="Santos F.R."/>
            <person name="Vidigal T.H.D.A."/>
            <person name="Brescovit A.D."/>
            <person name="Santos A.J."/>
        </authorList>
    </citation>
    <scope>NUCLEOTIDE SEQUENCE</scope>
    <source>
        <tissue evidence="1">Shoot tissue taken approximately 20 cm above the soil surface</tissue>
    </source>
</reference>
<sequence>MDHFIKDSTCVFQMPSPAACSKKRIKRLAVRTEPILQHLTEIPECEPKVNTAFAACIDHRIV</sequence>
<organism evidence="1">
    <name type="scientific">Arundo donax</name>
    <name type="common">Giant reed</name>
    <name type="synonym">Donax arundinaceus</name>
    <dbReference type="NCBI Taxonomy" id="35708"/>
    <lineage>
        <taxon>Eukaryota</taxon>
        <taxon>Viridiplantae</taxon>
        <taxon>Streptophyta</taxon>
        <taxon>Embryophyta</taxon>
        <taxon>Tracheophyta</taxon>
        <taxon>Spermatophyta</taxon>
        <taxon>Magnoliopsida</taxon>
        <taxon>Liliopsida</taxon>
        <taxon>Poales</taxon>
        <taxon>Poaceae</taxon>
        <taxon>PACMAD clade</taxon>
        <taxon>Arundinoideae</taxon>
        <taxon>Arundineae</taxon>
        <taxon>Arundo</taxon>
    </lineage>
</organism>
<name>A0A0A9VN96_ARUDO</name>
<protein>
    <submittedName>
        <fullName evidence="1">Uncharacterized protein</fullName>
    </submittedName>
</protein>
<accession>A0A0A9VN96</accession>
<dbReference type="EMBL" id="GBRH01235580">
    <property type="protein sequence ID" value="JAD62315.1"/>
    <property type="molecule type" value="Transcribed_RNA"/>
</dbReference>
<evidence type="ECO:0000313" key="1">
    <source>
        <dbReference type="EMBL" id="JAD62315.1"/>
    </source>
</evidence>